<dbReference type="AlphaFoldDB" id="A0AA39KFR2"/>
<dbReference type="RefSeq" id="XP_060332396.1">
    <property type="nucleotide sequence ID" value="XM_060472848.1"/>
</dbReference>
<name>A0AA39KFR2_ARMTA</name>
<protein>
    <submittedName>
        <fullName evidence="3">Uncharacterized protein</fullName>
    </submittedName>
</protein>
<gene>
    <name evidence="3" type="ORF">EV420DRAFT_1535961</name>
</gene>
<evidence type="ECO:0000256" key="2">
    <source>
        <dbReference type="SAM" id="SignalP"/>
    </source>
</evidence>
<dbReference type="SUPFAM" id="SSF53850">
    <property type="entry name" value="Periplasmic binding protein-like II"/>
    <property type="match status" value="1"/>
</dbReference>
<feature type="signal peptide" evidence="2">
    <location>
        <begin position="1"/>
        <end position="17"/>
    </location>
</feature>
<proteinExistence type="predicted"/>
<dbReference type="EMBL" id="JAUEPS010000013">
    <property type="protein sequence ID" value="KAK0460270.1"/>
    <property type="molecule type" value="Genomic_DNA"/>
</dbReference>
<sequence>MHVTLFLLFTYFTAVSAAPLFEPIFDWLGGLSGSNSGSPSPASTAVETQSLDELYDLAVVEGGQLFVRAGGDTSVQQDPFVQSFQERFPNINITITVDLSKYHDGIIDRSINLTGKAGVDVAHLQTYHDFVRWKSEGRLLNYKPAGWDQIPDDIKDPDGAFVGMAYYLFTNTYATAKTNASDAPKEFLDYLDPKWQNRIVSAYPNDDDAVLFEFYKVQQTHGWQAIYDFIAQGITWVRGTATPPAVLLSDGPEAVTFTTATGFPNASTGIVEELPPDSDSSTLVIWAQRAAIFNTAEHPAAAKLYMNWLLSVDYQSVIASGGWSVRNDVPPKEGLKPLAEYGNMLDTKPFDEWMLDREVVERFRLQFEQLLSFPQGPSPIDELTESIRRIGVY</sequence>
<accession>A0AA39KFR2</accession>
<dbReference type="PANTHER" id="PTHR30006:SF2">
    <property type="entry name" value="ABC TRANSPORTER SUBSTRATE-BINDING PROTEIN"/>
    <property type="match status" value="1"/>
</dbReference>
<evidence type="ECO:0000313" key="4">
    <source>
        <dbReference type="Proteomes" id="UP001175211"/>
    </source>
</evidence>
<evidence type="ECO:0000256" key="1">
    <source>
        <dbReference type="ARBA" id="ARBA00022729"/>
    </source>
</evidence>
<dbReference type="Proteomes" id="UP001175211">
    <property type="component" value="Unassembled WGS sequence"/>
</dbReference>
<reference evidence="3" key="1">
    <citation type="submission" date="2023-06" db="EMBL/GenBank/DDBJ databases">
        <authorList>
            <consortium name="Lawrence Berkeley National Laboratory"/>
            <person name="Ahrendt S."/>
            <person name="Sahu N."/>
            <person name="Indic B."/>
            <person name="Wong-Bajracharya J."/>
            <person name="Merenyi Z."/>
            <person name="Ke H.-M."/>
            <person name="Monk M."/>
            <person name="Kocsube S."/>
            <person name="Drula E."/>
            <person name="Lipzen A."/>
            <person name="Balint B."/>
            <person name="Henrissat B."/>
            <person name="Andreopoulos B."/>
            <person name="Martin F.M."/>
            <person name="Harder C.B."/>
            <person name="Rigling D."/>
            <person name="Ford K.L."/>
            <person name="Foster G.D."/>
            <person name="Pangilinan J."/>
            <person name="Papanicolaou A."/>
            <person name="Barry K."/>
            <person name="LaButti K."/>
            <person name="Viragh M."/>
            <person name="Koriabine M."/>
            <person name="Yan M."/>
            <person name="Riley R."/>
            <person name="Champramary S."/>
            <person name="Plett K.L."/>
            <person name="Tsai I.J."/>
            <person name="Slot J."/>
            <person name="Sipos G."/>
            <person name="Plett J."/>
            <person name="Nagy L.G."/>
            <person name="Grigoriev I.V."/>
        </authorList>
    </citation>
    <scope>NUCLEOTIDE SEQUENCE</scope>
    <source>
        <strain evidence="3">CCBAS 213</strain>
    </source>
</reference>
<evidence type="ECO:0000313" key="3">
    <source>
        <dbReference type="EMBL" id="KAK0460270.1"/>
    </source>
</evidence>
<organism evidence="3 4">
    <name type="scientific">Armillaria tabescens</name>
    <name type="common">Ringless honey mushroom</name>
    <name type="synonym">Agaricus tabescens</name>
    <dbReference type="NCBI Taxonomy" id="1929756"/>
    <lineage>
        <taxon>Eukaryota</taxon>
        <taxon>Fungi</taxon>
        <taxon>Dikarya</taxon>
        <taxon>Basidiomycota</taxon>
        <taxon>Agaricomycotina</taxon>
        <taxon>Agaricomycetes</taxon>
        <taxon>Agaricomycetidae</taxon>
        <taxon>Agaricales</taxon>
        <taxon>Marasmiineae</taxon>
        <taxon>Physalacriaceae</taxon>
        <taxon>Desarmillaria</taxon>
    </lineage>
</organism>
<keyword evidence="1 2" id="KW-0732">Signal</keyword>
<feature type="chain" id="PRO_5041386581" evidence="2">
    <location>
        <begin position="18"/>
        <end position="393"/>
    </location>
</feature>
<comment type="caution">
    <text evidence="3">The sequence shown here is derived from an EMBL/GenBank/DDBJ whole genome shotgun (WGS) entry which is preliminary data.</text>
</comment>
<dbReference type="Gene3D" id="3.40.190.10">
    <property type="entry name" value="Periplasmic binding protein-like II"/>
    <property type="match status" value="2"/>
</dbReference>
<dbReference type="PANTHER" id="PTHR30006">
    <property type="entry name" value="THIAMINE-BINDING PERIPLASMIC PROTEIN-RELATED"/>
    <property type="match status" value="1"/>
</dbReference>
<keyword evidence="4" id="KW-1185">Reference proteome</keyword>
<dbReference type="GeneID" id="85356396"/>
<dbReference type="Pfam" id="PF13343">
    <property type="entry name" value="SBP_bac_6"/>
    <property type="match status" value="1"/>
</dbReference>